<dbReference type="EMBL" id="MHLA01000014">
    <property type="protein sequence ID" value="OGY99631.1"/>
    <property type="molecule type" value="Genomic_DNA"/>
</dbReference>
<feature type="region of interest" description="Disordered" evidence="1">
    <location>
        <begin position="31"/>
        <end position="61"/>
    </location>
</feature>
<reference evidence="2 3" key="1">
    <citation type="journal article" date="2016" name="Nat. Commun.">
        <title>Thousands of microbial genomes shed light on interconnected biogeochemical processes in an aquifer system.</title>
        <authorList>
            <person name="Anantharaman K."/>
            <person name="Brown C.T."/>
            <person name="Hug L.A."/>
            <person name="Sharon I."/>
            <person name="Castelle C.J."/>
            <person name="Probst A.J."/>
            <person name="Thomas B.C."/>
            <person name="Singh A."/>
            <person name="Wilkins M.J."/>
            <person name="Karaoz U."/>
            <person name="Brodie E.L."/>
            <person name="Williams K.H."/>
            <person name="Hubbard S.S."/>
            <person name="Banfield J.F."/>
        </authorList>
    </citation>
    <scope>NUCLEOTIDE SEQUENCE [LARGE SCALE GENOMIC DNA]</scope>
</reference>
<dbReference type="CDD" id="cd22784">
    <property type="entry name" value="DPBB_MltA_YuiC-like"/>
    <property type="match status" value="1"/>
</dbReference>
<gene>
    <name evidence="2" type="ORF">A2945_03225</name>
</gene>
<evidence type="ECO:0008006" key="4">
    <source>
        <dbReference type="Google" id="ProtNLM"/>
    </source>
</evidence>
<evidence type="ECO:0000256" key="1">
    <source>
        <dbReference type="SAM" id="MobiDB-lite"/>
    </source>
</evidence>
<name>A0A1G2CEJ7_9BACT</name>
<protein>
    <recommendedName>
        <fullName evidence="4">3D domain-containing protein</fullName>
    </recommendedName>
</protein>
<evidence type="ECO:0000313" key="2">
    <source>
        <dbReference type="EMBL" id="OGY99631.1"/>
    </source>
</evidence>
<dbReference type="STRING" id="1798650.A2945_03225"/>
<sequence length="136" mass="15245">MHSTSATSVVLSMPTINLENMARKEVLQEAPSPKTHTVTLTAYSSSEDETDDTPFTTASGKRTREGIVAANFLPFGTHIQIPDLFDDRIFIVEDRMHRRKINNVDIWMSSKHEALTFGIVEAEIIIMEGPTQIAER</sequence>
<dbReference type="AlphaFoldDB" id="A0A1G2CEJ7"/>
<accession>A0A1G2CEJ7</accession>
<comment type="caution">
    <text evidence="2">The sequence shown here is derived from an EMBL/GenBank/DDBJ whole genome shotgun (WGS) entry which is preliminary data.</text>
</comment>
<dbReference type="Proteomes" id="UP000178880">
    <property type="component" value="Unassembled WGS sequence"/>
</dbReference>
<proteinExistence type="predicted"/>
<organism evidence="2 3">
    <name type="scientific">Candidatus Liptonbacteria bacterium RIFCSPLOWO2_01_FULL_52_25</name>
    <dbReference type="NCBI Taxonomy" id="1798650"/>
    <lineage>
        <taxon>Bacteria</taxon>
        <taxon>Candidatus Liptoniibacteriota</taxon>
    </lineage>
</organism>
<feature type="compositionally biased region" description="Polar residues" evidence="1">
    <location>
        <begin position="34"/>
        <end position="45"/>
    </location>
</feature>
<evidence type="ECO:0000313" key="3">
    <source>
        <dbReference type="Proteomes" id="UP000178880"/>
    </source>
</evidence>